<organism evidence="1 2">
    <name type="scientific">Morchella conica CCBAS932</name>
    <dbReference type="NCBI Taxonomy" id="1392247"/>
    <lineage>
        <taxon>Eukaryota</taxon>
        <taxon>Fungi</taxon>
        <taxon>Dikarya</taxon>
        <taxon>Ascomycota</taxon>
        <taxon>Pezizomycotina</taxon>
        <taxon>Pezizomycetes</taxon>
        <taxon>Pezizales</taxon>
        <taxon>Morchellaceae</taxon>
        <taxon>Morchella</taxon>
    </lineage>
</organism>
<name>A0A3N4KJJ5_9PEZI</name>
<dbReference type="Proteomes" id="UP000277580">
    <property type="component" value="Unassembled WGS sequence"/>
</dbReference>
<reference evidence="1 2" key="1">
    <citation type="journal article" date="2018" name="Nat. Ecol. Evol.">
        <title>Pezizomycetes genomes reveal the molecular basis of ectomycorrhizal truffle lifestyle.</title>
        <authorList>
            <person name="Murat C."/>
            <person name="Payen T."/>
            <person name="Noel B."/>
            <person name="Kuo A."/>
            <person name="Morin E."/>
            <person name="Chen J."/>
            <person name="Kohler A."/>
            <person name="Krizsan K."/>
            <person name="Balestrini R."/>
            <person name="Da Silva C."/>
            <person name="Montanini B."/>
            <person name="Hainaut M."/>
            <person name="Levati E."/>
            <person name="Barry K.W."/>
            <person name="Belfiori B."/>
            <person name="Cichocki N."/>
            <person name="Clum A."/>
            <person name="Dockter R.B."/>
            <person name="Fauchery L."/>
            <person name="Guy J."/>
            <person name="Iotti M."/>
            <person name="Le Tacon F."/>
            <person name="Lindquist E.A."/>
            <person name="Lipzen A."/>
            <person name="Malagnac F."/>
            <person name="Mello A."/>
            <person name="Molinier V."/>
            <person name="Miyauchi S."/>
            <person name="Poulain J."/>
            <person name="Riccioni C."/>
            <person name="Rubini A."/>
            <person name="Sitrit Y."/>
            <person name="Splivallo R."/>
            <person name="Traeger S."/>
            <person name="Wang M."/>
            <person name="Zifcakova L."/>
            <person name="Wipf D."/>
            <person name="Zambonelli A."/>
            <person name="Paolocci F."/>
            <person name="Nowrousian M."/>
            <person name="Ottonello S."/>
            <person name="Baldrian P."/>
            <person name="Spatafora J.W."/>
            <person name="Henrissat B."/>
            <person name="Nagy L.G."/>
            <person name="Aury J.M."/>
            <person name="Wincker P."/>
            <person name="Grigoriev I.V."/>
            <person name="Bonfante P."/>
            <person name="Martin F.M."/>
        </authorList>
    </citation>
    <scope>NUCLEOTIDE SEQUENCE [LARGE SCALE GENOMIC DNA]</scope>
    <source>
        <strain evidence="1 2">CCBAS932</strain>
    </source>
</reference>
<dbReference type="AlphaFoldDB" id="A0A3N4KJJ5"/>
<dbReference type="InParanoid" id="A0A3N4KJJ5"/>
<dbReference type="OrthoDB" id="5343431at2759"/>
<keyword evidence="2" id="KW-1185">Reference proteome</keyword>
<gene>
    <name evidence="1" type="ORF">P167DRAFT_577144</name>
</gene>
<protein>
    <submittedName>
        <fullName evidence="1">Uncharacterized protein</fullName>
    </submittedName>
</protein>
<dbReference type="EMBL" id="ML119151">
    <property type="protein sequence ID" value="RPB09529.1"/>
    <property type="molecule type" value="Genomic_DNA"/>
</dbReference>
<sequence length="527" mass="60418">MSSTPDNLPLAPILTDSEIAALSQLLYESTPQYDISLQHLDDPSSLDDNNGEGSSHQGFAGGCDALSYERPPNILNAFAFVCAKFESSAQYMALSASMGQNVHVYIAQNWAKPDKDVKIHLKSLWTHMQCIAYVRHYIRCENVSERRGWAAIEVKEAPSGVKEILSEKFSGRDPDLIVLEELRKTFMHDVQMFCYPKTRHRVEKYLAPGISEFYKFYFDINKDSMNHGDVLAEVIHTLYHISRIVMVNINEDNPNNFAGVDWSQLLHMFRVLHHRYVASRDEILGRTRLILHTWNESQQQKKDIFLENFNLLKAIQKVSELGTYIYELLDFAYSPRRHTILQKDIEIIFVDSIVDPAPEPYSHHEMTALVKRVFDTAWYDPGTNFYEKILAAHERQAKPADQAVLSVRASSLSVHPEMALLIYHHQQFAKNHSNPEFTAPFEYIAVNGSPCICCRAMMDAYSKATNRSFILYGHNPKLCAPWWAATDCFEPKLAAAMKMIFYRNIVGVYTDQMREPEELGVKKQDGF</sequence>
<proteinExistence type="predicted"/>
<evidence type="ECO:0000313" key="2">
    <source>
        <dbReference type="Proteomes" id="UP000277580"/>
    </source>
</evidence>
<accession>A0A3N4KJJ5</accession>
<evidence type="ECO:0000313" key="1">
    <source>
        <dbReference type="EMBL" id="RPB09529.1"/>
    </source>
</evidence>